<evidence type="ECO:0000259" key="2">
    <source>
        <dbReference type="Pfam" id="PF00561"/>
    </source>
</evidence>
<dbReference type="Pfam" id="PF00561">
    <property type="entry name" value="Abhydrolase_1"/>
    <property type="match status" value="1"/>
</dbReference>
<proteinExistence type="predicted"/>
<evidence type="ECO:0000313" key="3">
    <source>
        <dbReference type="EMBL" id="GAA1668657.1"/>
    </source>
</evidence>
<dbReference type="InterPro" id="IPR000073">
    <property type="entry name" value="AB_hydrolase_1"/>
</dbReference>
<name>A0ABN2GBP6_9ACTN</name>
<dbReference type="GO" id="GO:0016787">
    <property type="term" value="F:hydrolase activity"/>
    <property type="evidence" value="ECO:0007669"/>
    <property type="project" value="UniProtKB-KW"/>
</dbReference>
<feature type="region of interest" description="Disordered" evidence="1">
    <location>
        <begin position="364"/>
        <end position="403"/>
    </location>
</feature>
<feature type="domain" description="AB hydrolase-1" evidence="2">
    <location>
        <begin position="85"/>
        <end position="339"/>
    </location>
</feature>
<organism evidence="3 4">
    <name type="scientific">Fodinicola feengrottensis</name>
    <dbReference type="NCBI Taxonomy" id="435914"/>
    <lineage>
        <taxon>Bacteria</taxon>
        <taxon>Bacillati</taxon>
        <taxon>Actinomycetota</taxon>
        <taxon>Actinomycetes</taxon>
        <taxon>Mycobacteriales</taxon>
        <taxon>Fodinicola</taxon>
    </lineage>
</organism>
<comment type="caution">
    <text evidence="3">The sequence shown here is derived from an EMBL/GenBank/DDBJ whole genome shotgun (WGS) entry which is preliminary data.</text>
</comment>
<evidence type="ECO:0000313" key="4">
    <source>
        <dbReference type="Proteomes" id="UP001500618"/>
    </source>
</evidence>
<dbReference type="Gene3D" id="3.40.50.1820">
    <property type="entry name" value="alpha/beta hydrolase"/>
    <property type="match status" value="1"/>
</dbReference>
<feature type="compositionally biased region" description="Basic and acidic residues" evidence="1">
    <location>
        <begin position="367"/>
        <end position="391"/>
    </location>
</feature>
<sequence>MSRIKNAGLIGGLVGVAAAGVAAGLAVERFAVGRVRKAGDDDPYATEPFGLLPADQERIVTGPDGVELYTEIVEPDRDRAAPELTVVFVHGFCLDMGTWHFQRRGLSRVSDPRFRMVFYDQPGHGRSSRKPSGDYSIDELGGDLAALIAQVAPKGPLVLIGHSMGGMTIMALAEQDPELFADRVVGVGLIATSAGDLDSVALGMPAPLAKSRKPLTPALTAALKVSPGIVDGIRRLGSDVAWLLTRRYAFADFAASPSLVSYVERMISSTSSDIIAGYLRTLSEHHRYAALEVVDGIETLVVAADDDLLTPVQHSEEMVRLLPGAEFVELESGGHLALMAQADIVNANIAAFLQRALRSAGAPRTVPESRIKQARSERAKKAKEAGSSERRRFLRVRRKEKSA</sequence>
<keyword evidence="3" id="KW-0378">Hydrolase</keyword>
<dbReference type="RefSeq" id="WP_163567708.1">
    <property type="nucleotide sequence ID" value="NZ_BAAANY010000007.1"/>
</dbReference>
<gene>
    <name evidence="3" type="ORF">GCM10009765_17610</name>
</gene>
<reference evidence="3 4" key="1">
    <citation type="journal article" date="2019" name="Int. J. Syst. Evol. Microbiol.">
        <title>The Global Catalogue of Microorganisms (GCM) 10K type strain sequencing project: providing services to taxonomists for standard genome sequencing and annotation.</title>
        <authorList>
            <consortium name="The Broad Institute Genomics Platform"/>
            <consortium name="The Broad Institute Genome Sequencing Center for Infectious Disease"/>
            <person name="Wu L."/>
            <person name="Ma J."/>
        </authorList>
    </citation>
    <scope>NUCLEOTIDE SEQUENCE [LARGE SCALE GENOMIC DNA]</scope>
    <source>
        <strain evidence="3 4">JCM 14718</strain>
    </source>
</reference>
<dbReference type="EMBL" id="BAAANY010000007">
    <property type="protein sequence ID" value="GAA1668657.1"/>
    <property type="molecule type" value="Genomic_DNA"/>
</dbReference>
<dbReference type="SUPFAM" id="SSF53474">
    <property type="entry name" value="alpha/beta-Hydrolases"/>
    <property type="match status" value="1"/>
</dbReference>
<accession>A0ABN2GBP6</accession>
<dbReference type="InterPro" id="IPR029058">
    <property type="entry name" value="AB_hydrolase_fold"/>
</dbReference>
<dbReference type="InterPro" id="IPR050266">
    <property type="entry name" value="AB_hydrolase_sf"/>
</dbReference>
<protein>
    <submittedName>
        <fullName evidence="3">Alpha/beta hydrolase</fullName>
    </submittedName>
</protein>
<evidence type="ECO:0000256" key="1">
    <source>
        <dbReference type="SAM" id="MobiDB-lite"/>
    </source>
</evidence>
<feature type="compositionally biased region" description="Basic residues" evidence="1">
    <location>
        <begin position="392"/>
        <end position="403"/>
    </location>
</feature>
<keyword evidence="4" id="KW-1185">Reference proteome</keyword>
<dbReference type="Proteomes" id="UP001500618">
    <property type="component" value="Unassembled WGS sequence"/>
</dbReference>
<dbReference type="PANTHER" id="PTHR43798">
    <property type="entry name" value="MONOACYLGLYCEROL LIPASE"/>
    <property type="match status" value="1"/>
</dbReference>